<evidence type="ECO:0000313" key="8">
    <source>
        <dbReference type="Proteomes" id="UP000199286"/>
    </source>
</evidence>
<dbReference type="GO" id="GO:0055085">
    <property type="term" value="P:transmembrane transport"/>
    <property type="evidence" value="ECO:0007669"/>
    <property type="project" value="InterPro"/>
</dbReference>
<reference evidence="7 8" key="1">
    <citation type="submission" date="2016-10" db="EMBL/GenBank/DDBJ databases">
        <authorList>
            <person name="de Groot N.N."/>
        </authorList>
    </citation>
    <scope>NUCLEOTIDE SEQUENCE [LARGE SCALE GENOMIC DNA]</scope>
    <source>
        <strain evidence="7 8">DSM 26880</strain>
    </source>
</reference>
<feature type="chain" id="PRO_5011569971" evidence="6">
    <location>
        <begin position="24"/>
        <end position="371"/>
    </location>
</feature>
<organism evidence="7 8">
    <name type="scientific">Citreimonas salinaria</name>
    <dbReference type="NCBI Taxonomy" id="321339"/>
    <lineage>
        <taxon>Bacteria</taxon>
        <taxon>Pseudomonadati</taxon>
        <taxon>Pseudomonadota</taxon>
        <taxon>Alphaproteobacteria</taxon>
        <taxon>Rhodobacterales</taxon>
        <taxon>Roseobacteraceae</taxon>
        <taxon>Citreimonas</taxon>
    </lineage>
</organism>
<dbReference type="InterPro" id="IPR038404">
    <property type="entry name" value="TRAP_DctP_sf"/>
</dbReference>
<dbReference type="GO" id="GO:0042597">
    <property type="term" value="C:periplasmic space"/>
    <property type="evidence" value="ECO:0007669"/>
    <property type="project" value="UniProtKB-SubCell"/>
</dbReference>
<accession>A0A1H3LB15</accession>
<sequence length="371" mass="39488">MMRTTRLGFAGLAALALAAPATAEEFIHGSWFGVNHSVNTQGLEPYFDLLREESGGEIDWNLVPGAQLASGPGTPEAVSSGLMDAGIAVAPYQPRMLPNTNFVFSHSLPGDDALAATGAMNETVMLGCPGCQQEYRDNNAVGFGGYSTTPYNFMCRDMVDSVDDLAGKKVRASGGGVTITEIAGATPVSMSPAEATTALERGTLDCVLGAVSWLRSYGYQDVVESVVDSPMGMGGPPILMFVNRDTWESMTPEMRALHIEHAPDLVAGAAYDGQVSYDAGIIEAAKEQGVTFVEGGEDFAQVMATHDQNQRAGNLEDAAAAGASGAEEVLDYYIAAYERWQGLLDERGRDRDAFRSLLWDEVYSKVDPDAL</sequence>
<dbReference type="SUPFAM" id="SSF53850">
    <property type="entry name" value="Periplasmic binding protein-like II"/>
    <property type="match status" value="1"/>
</dbReference>
<dbReference type="OrthoDB" id="7239472at2"/>
<proteinExistence type="inferred from homology"/>
<dbReference type="Gene3D" id="3.40.190.170">
    <property type="entry name" value="Bacterial extracellular solute-binding protein, family 7"/>
    <property type="match status" value="1"/>
</dbReference>
<dbReference type="STRING" id="321339.SAMN05444340_11250"/>
<name>A0A1H3LB15_9RHOB</name>
<dbReference type="PANTHER" id="PTHR33376">
    <property type="match status" value="1"/>
</dbReference>
<evidence type="ECO:0000256" key="2">
    <source>
        <dbReference type="ARBA" id="ARBA00009023"/>
    </source>
</evidence>
<comment type="subcellular location">
    <subcellularLocation>
        <location evidence="1">Periplasm</location>
    </subcellularLocation>
</comment>
<evidence type="ECO:0000256" key="1">
    <source>
        <dbReference type="ARBA" id="ARBA00004418"/>
    </source>
</evidence>
<dbReference type="InterPro" id="IPR018389">
    <property type="entry name" value="DctP_fam"/>
</dbReference>
<evidence type="ECO:0000256" key="6">
    <source>
        <dbReference type="SAM" id="SignalP"/>
    </source>
</evidence>
<dbReference type="Pfam" id="PF03480">
    <property type="entry name" value="DctP"/>
    <property type="match status" value="1"/>
</dbReference>
<feature type="signal peptide" evidence="6">
    <location>
        <begin position="1"/>
        <end position="23"/>
    </location>
</feature>
<evidence type="ECO:0000256" key="5">
    <source>
        <dbReference type="ARBA" id="ARBA00022764"/>
    </source>
</evidence>
<gene>
    <name evidence="7" type="ORF">SAMN05444340_11250</name>
</gene>
<dbReference type="AlphaFoldDB" id="A0A1H3LB15"/>
<dbReference type="EMBL" id="FNPF01000012">
    <property type="protein sequence ID" value="SDY61602.1"/>
    <property type="molecule type" value="Genomic_DNA"/>
</dbReference>
<dbReference type="PANTHER" id="PTHR33376:SF7">
    <property type="entry name" value="C4-DICARBOXYLATE-BINDING PROTEIN DCTB"/>
    <property type="match status" value="1"/>
</dbReference>
<comment type="similarity">
    <text evidence="2">Belongs to the bacterial solute-binding protein 7 family.</text>
</comment>
<dbReference type="Proteomes" id="UP000199286">
    <property type="component" value="Unassembled WGS sequence"/>
</dbReference>
<keyword evidence="4 6" id="KW-0732">Signal</keyword>
<keyword evidence="3" id="KW-0813">Transport</keyword>
<evidence type="ECO:0000256" key="4">
    <source>
        <dbReference type="ARBA" id="ARBA00022729"/>
    </source>
</evidence>
<evidence type="ECO:0000313" key="7">
    <source>
        <dbReference type="EMBL" id="SDY61602.1"/>
    </source>
</evidence>
<keyword evidence="5" id="KW-0574">Periplasm</keyword>
<evidence type="ECO:0000256" key="3">
    <source>
        <dbReference type="ARBA" id="ARBA00022448"/>
    </source>
</evidence>
<protein>
    <submittedName>
        <fullName evidence="7">TRAP-type C4-dicarboxylate transport system, substrate-binding protein</fullName>
    </submittedName>
</protein>
<dbReference type="CDD" id="cd13666">
    <property type="entry name" value="PBP2_TRAP_DctP_like_1"/>
    <property type="match status" value="1"/>
</dbReference>
<keyword evidence="8" id="KW-1185">Reference proteome</keyword>